<dbReference type="PANTHER" id="PTHR33203">
    <property type="entry name" value="OLEOSIN"/>
    <property type="match status" value="1"/>
</dbReference>
<proteinExistence type="inferred from homology"/>
<dbReference type="AlphaFoldDB" id="A0A6N2B0K8"/>
<evidence type="ECO:0000256" key="1">
    <source>
        <dbReference type="ARBA" id="ARBA00004141"/>
    </source>
</evidence>
<feature type="transmembrane region" description="Helical" evidence="8">
    <location>
        <begin position="45"/>
        <end position="74"/>
    </location>
</feature>
<keyword evidence="7 8" id="KW-0472">Membrane</keyword>
<dbReference type="GO" id="GO:0016020">
    <property type="term" value="C:membrane"/>
    <property type="evidence" value="ECO:0007669"/>
    <property type="project" value="UniProtKB-SubCell"/>
</dbReference>
<dbReference type="GO" id="GO:0012511">
    <property type="term" value="C:monolayer-surrounded lipid storage body"/>
    <property type="evidence" value="ECO:0007669"/>
    <property type="project" value="InterPro"/>
</dbReference>
<dbReference type="EMBL" id="RXGB01005123">
    <property type="protein sequence ID" value="TMW88395.1"/>
    <property type="molecule type" value="Genomic_DNA"/>
</dbReference>
<evidence type="ECO:0000256" key="2">
    <source>
        <dbReference type="ARBA" id="ARBA00004502"/>
    </source>
</evidence>
<dbReference type="PANTHER" id="PTHR33203:SF4">
    <property type="entry name" value="F27J15.22"/>
    <property type="match status" value="1"/>
</dbReference>
<dbReference type="Pfam" id="PF01277">
    <property type="entry name" value="Oleosin"/>
    <property type="match status" value="1"/>
</dbReference>
<evidence type="ECO:0000256" key="4">
    <source>
        <dbReference type="ARBA" id="ARBA00022677"/>
    </source>
</evidence>
<keyword evidence="5 8" id="KW-0812">Transmembrane</keyword>
<evidence type="ECO:0000256" key="5">
    <source>
        <dbReference type="ARBA" id="ARBA00022692"/>
    </source>
</evidence>
<evidence type="ECO:0000256" key="7">
    <source>
        <dbReference type="ARBA" id="ARBA00023136"/>
    </source>
</evidence>
<dbReference type="GO" id="GO:0009791">
    <property type="term" value="P:post-embryonic development"/>
    <property type="evidence" value="ECO:0007669"/>
    <property type="project" value="UniProtKB-ARBA"/>
</dbReference>
<evidence type="ECO:0000313" key="9">
    <source>
        <dbReference type="EMBL" id="TMW88395.1"/>
    </source>
</evidence>
<keyword evidence="6 8" id="KW-1133">Transmembrane helix</keyword>
<feature type="transmembrane region" description="Helical" evidence="8">
    <location>
        <begin position="86"/>
        <end position="115"/>
    </location>
</feature>
<sequence length="161" mass="17919">MAARPPNYFFNHTQTTPPLRPIRTSYVPSFLQNLLKPHVPNSTQLMGFLTLVISGGILLLLTGVTITTIILGLIFLTPLILITSPIWIPIFVAAFGFLSLCGFGAVVLGAVTWVYKYFITRRSRSMEENYDHSTDIADVKDYGREFGGYLQYKEKDTAPGA</sequence>
<keyword evidence="4" id="KW-0551">Lipid droplet</keyword>
<comment type="caution">
    <text evidence="9">The sequence shown here is derived from an EMBL/GenBank/DDBJ whole genome shotgun (WGS) entry which is preliminary data.</text>
</comment>
<comment type="similarity">
    <text evidence="3">Belongs to the oleosin family.</text>
</comment>
<evidence type="ECO:0000256" key="3">
    <source>
        <dbReference type="ARBA" id="ARBA00010858"/>
    </source>
</evidence>
<evidence type="ECO:0008006" key="10">
    <source>
        <dbReference type="Google" id="ProtNLM"/>
    </source>
</evidence>
<reference evidence="9" key="1">
    <citation type="submission" date="2019-05" db="EMBL/GenBank/DDBJ databases">
        <title>The de novo reference genome and transcriptome assemblies of the wild tomato species Solanum chilense.</title>
        <authorList>
            <person name="Stam R."/>
            <person name="Nosenko T."/>
            <person name="Hoerger A.C."/>
            <person name="Stephan W."/>
            <person name="Seidel M.A."/>
            <person name="Kuhn J.M.M."/>
            <person name="Haberer G."/>
            <person name="Tellier A."/>
        </authorList>
    </citation>
    <scope>NUCLEOTIDE SEQUENCE</scope>
    <source>
        <tissue evidence="9">Mature leaves</tissue>
    </source>
</reference>
<organism evidence="9">
    <name type="scientific">Solanum chilense</name>
    <name type="common">Tomato</name>
    <name type="synonym">Lycopersicon chilense</name>
    <dbReference type="NCBI Taxonomy" id="4083"/>
    <lineage>
        <taxon>Eukaryota</taxon>
        <taxon>Viridiplantae</taxon>
        <taxon>Streptophyta</taxon>
        <taxon>Embryophyta</taxon>
        <taxon>Tracheophyta</taxon>
        <taxon>Spermatophyta</taxon>
        <taxon>Magnoliopsida</taxon>
        <taxon>eudicotyledons</taxon>
        <taxon>Gunneridae</taxon>
        <taxon>Pentapetalae</taxon>
        <taxon>asterids</taxon>
        <taxon>lamiids</taxon>
        <taxon>Solanales</taxon>
        <taxon>Solanaceae</taxon>
        <taxon>Solanoideae</taxon>
        <taxon>Solaneae</taxon>
        <taxon>Solanum</taxon>
        <taxon>Solanum subgen. Lycopersicon</taxon>
    </lineage>
</organism>
<evidence type="ECO:0000256" key="8">
    <source>
        <dbReference type="SAM" id="Phobius"/>
    </source>
</evidence>
<gene>
    <name evidence="9" type="ORF">EJD97_018610</name>
</gene>
<comment type="subcellular location">
    <subcellularLocation>
        <location evidence="2">Lipid droplet</location>
    </subcellularLocation>
    <subcellularLocation>
        <location evidence="1">Membrane</location>
        <topology evidence="1">Multi-pass membrane protein</topology>
    </subcellularLocation>
</comment>
<dbReference type="GO" id="GO:0048608">
    <property type="term" value="P:reproductive structure development"/>
    <property type="evidence" value="ECO:0007669"/>
    <property type="project" value="UniProtKB-ARBA"/>
</dbReference>
<protein>
    <recommendedName>
        <fullName evidence="10">Oleosin</fullName>
    </recommendedName>
</protein>
<evidence type="ECO:0000256" key="6">
    <source>
        <dbReference type="ARBA" id="ARBA00022989"/>
    </source>
</evidence>
<name>A0A6N2B0K8_SOLCI</name>
<accession>A0A6N2B0K8</accession>
<dbReference type="GO" id="GO:0019915">
    <property type="term" value="P:lipid storage"/>
    <property type="evidence" value="ECO:0007669"/>
    <property type="project" value="TreeGrafter"/>
</dbReference>
<dbReference type="InterPro" id="IPR000136">
    <property type="entry name" value="Oleosin"/>
</dbReference>